<feature type="signal peptide" evidence="1">
    <location>
        <begin position="1"/>
        <end position="16"/>
    </location>
</feature>
<keyword evidence="1" id="KW-0732">Signal</keyword>
<dbReference type="PIRSF" id="PIRSF029208">
    <property type="entry name" value="Phage_tail_GPU"/>
    <property type="match status" value="1"/>
</dbReference>
<dbReference type="AlphaFoldDB" id="C3X1X4"/>
<proteinExistence type="predicted"/>
<organism evidence="2 3">
    <name type="scientific">Oxalobacter paraformigenes</name>
    <dbReference type="NCBI Taxonomy" id="556268"/>
    <lineage>
        <taxon>Bacteria</taxon>
        <taxon>Pseudomonadati</taxon>
        <taxon>Pseudomonadota</taxon>
        <taxon>Betaproteobacteria</taxon>
        <taxon>Burkholderiales</taxon>
        <taxon>Oxalobacteraceae</taxon>
        <taxon>Oxalobacter</taxon>
    </lineage>
</organism>
<dbReference type="Proteomes" id="UP000003973">
    <property type="component" value="Unassembled WGS sequence"/>
</dbReference>
<dbReference type="RefSeq" id="WP_020995272.1">
    <property type="nucleotide sequence ID" value="NZ_CABMNL010000001.1"/>
</dbReference>
<protein>
    <recommendedName>
        <fullName evidence="4">Phage tail protein</fullName>
    </recommendedName>
</protein>
<evidence type="ECO:0000313" key="3">
    <source>
        <dbReference type="Proteomes" id="UP000003973"/>
    </source>
</evidence>
<accession>C3X1X4</accession>
<reference evidence="2" key="1">
    <citation type="submission" date="2011-10" db="EMBL/GenBank/DDBJ databases">
        <title>The Genome Sequence of Oxalobacter formigenes HOxBLS.</title>
        <authorList>
            <consortium name="The Broad Institute Genome Sequencing Platform"/>
            <person name="Earl A."/>
            <person name="Ward D."/>
            <person name="Feldgarden M."/>
            <person name="Gevers D."/>
            <person name="Allison M.J."/>
            <person name="Humphrey S."/>
            <person name="Young S.K."/>
            <person name="Zeng Q."/>
            <person name="Gargeya S."/>
            <person name="Fitzgerald M."/>
            <person name="Haas B."/>
            <person name="Abouelleil A."/>
            <person name="Alvarado L."/>
            <person name="Arachchi H.M."/>
            <person name="Berlin A."/>
            <person name="Brown A."/>
            <person name="Chapman S.B."/>
            <person name="Chen Z."/>
            <person name="Dunbar C."/>
            <person name="Freedman E."/>
            <person name="Gearin G."/>
            <person name="Goldberg J."/>
            <person name="Griggs A."/>
            <person name="Gujja S."/>
            <person name="Heiman D."/>
            <person name="Howarth C."/>
            <person name="Larson L."/>
            <person name="Lui A."/>
            <person name="MacDonald P.J.P."/>
            <person name="Montmayeur A."/>
            <person name="Murphy C."/>
            <person name="Neiman D."/>
            <person name="Pearson M."/>
            <person name="Priest M."/>
            <person name="Roberts A."/>
            <person name="Saif S."/>
            <person name="Shea T."/>
            <person name="Shenoy N."/>
            <person name="Sisk P."/>
            <person name="Stolte C."/>
            <person name="Sykes S."/>
            <person name="Wortman J."/>
            <person name="Nusbaum C."/>
            <person name="Birren B."/>
        </authorList>
    </citation>
    <scope>NUCLEOTIDE SEQUENCE [LARGE SCALE GENOMIC DNA]</scope>
    <source>
        <strain evidence="2">HOxBLS</strain>
    </source>
</reference>
<dbReference type="eggNOG" id="COG3499">
    <property type="taxonomic scope" value="Bacteria"/>
</dbReference>
<gene>
    <name evidence="2" type="ORF">OFAG_00363</name>
</gene>
<dbReference type="InterPro" id="IPR016912">
    <property type="entry name" value="Phage_P2_GpU"/>
</dbReference>
<dbReference type="InterPro" id="IPR009734">
    <property type="entry name" value="Myoviridae_GpU"/>
</dbReference>
<keyword evidence="3" id="KW-1185">Reference proteome</keyword>
<dbReference type="EMBL" id="ACDP02000029">
    <property type="protein sequence ID" value="EEO27210.2"/>
    <property type="molecule type" value="Genomic_DNA"/>
</dbReference>
<evidence type="ECO:0000256" key="1">
    <source>
        <dbReference type="SAM" id="SignalP"/>
    </source>
</evidence>
<evidence type="ECO:0008006" key="4">
    <source>
        <dbReference type="Google" id="ProtNLM"/>
    </source>
</evidence>
<dbReference type="HOGENOM" id="CLU_102468_0_0_4"/>
<dbReference type="Pfam" id="PF06995">
    <property type="entry name" value="Phage_P2_GpU"/>
    <property type="match status" value="1"/>
</dbReference>
<feature type="chain" id="PRO_5002932744" description="Phage tail protein" evidence="1">
    <location>
        <begin position="17"/>
        <end position="161"/>
    </location>
</feature>
<comment type="caution">
    <text evidence="2">The sequence shown here is derived from an EMBL/GenBank/DDBJ whole genome shotgun (WGS) entry which is preliminary data.</text>
</comment>
<sequence>MMMCLGMFVFSLSTLAYQNFQRQTEWKFASNSRVGARNAYQFTGKGDDTITLSGWFAPEFNGSPLALNLLRGMGDTGNAWMLVEGTGRIYGKWIITGISEGRSYIGSNGTGKRIEFTVNLKCVDDDPNAVLGNLRDVLNRYLPDGFSLPDIPRIPDMASLF</sequence>
<name>C3X1X4_9BURK</name>
<evidence type="ECO:0000313" key="2">
    <source>
        <dbReference type="EMBL" id="EEO27210.2"/>
    </source>
</evidence>